<name>A0ACA9SAV1_9GLOM</name>
<proteinExistence type="predicted"/>
<comment type="caution">
    <text evidence="1">The sequence shown here is derived from an EMBL/GenBank/DDBJ whole genome shotgun (WGS) entry which is preliminary data.</text>
</comment>
<gene>
    <name evidence="1" type="ORF">RPERSI_LOCUS28452</name>
</gene>
<evidence type="ECO:0000313" key="1">
    <source>
        <dbReference type="EMBL" id="CAG8832428.1"/>
    </source>
</evidence>
<organism evidence="1 2">
    <name type="scientific">Racocetra persica</name>
    <dbReference type="NCBI Taxonomy" id="160502"/>
    <lineage>
        <taxon>Eukaryota</taxon>
        <taxon>Fungi</taxon>
        <taxon>Fungi incertae sedis</taxon>
        <taxon>Mucoromycota</taxon>
        <taxon>Glomeromycotina</taxon>
        <taxon>Glomeromycetes</taxon>
        <taxon>Diversisporales</taxon>
        <taxon>Gigasporaceae</taxon>
        <taxon>Racocetra</taxon>
    </lineage>
</organism>
<dbReference type="EMBL" id="CAJVQC010103716">
    <property type="protein sequence ID" value="CAG8832428.1"/>
    <property type="molecule type" value="Genomic_DNA"/>
</dbReference>
<sequence length="154" mass="17975">MDDTDSEDDDELNTLEVTRILSNSQDNNNQLHEDKILDENKILDNEILDNDEDIIQQLQSFKKFPEIQYIVQHPPVPVSFCSFQQFVTNDTLNFKTLLQICQNHDAFSYDLKSNFNNLYQTTIDTDNTKISEKVVNKLITEITTDNIDNNQKKK</sequence>
<protein>
    <submittedName>
        <fullName evidence="1">24182_t:CDS:1</fullName>
    </submittedName>
</protein>
<accession>A0ACA9SAV1</accession>
<evidence type="ECO:0000313" key="2">
    <source>
        <dbReference type="Proteomes" id="UP000789920"/>
    </source>
</evidence>
<reference evidence="1" key="1">
    <citation type="submission" date="2021-06" db="EMBL/GenBank/DDBJ databases">
        <authorList>
            <person name="Kallberg Y."/>
            <person name="Tangrot J."/>
            <person name="Rosling A."/>
        </authorList>
    </citation>
    <scope>NUCLEOTIDE SEQUENCE</scope>
    <source>
        <strain evidence="1">MA461A</strain>
    </source>
</reference>
<dbReference type="Proteomes" id="UP000789920">
    <property type="component" value="Unassembled WGS sequence"/>
</dbReference>
<feature type="non-terminal residue" evidence="1">
    <location>
        <position position="154"/>
    </location>
</feature>
<keyword evidence="2" id="KW-1185">Reference proteome</keyword>